<evidence type="ECO:0000313" key="5">
    <source>
        <dbReference type="Proteomes" id="UP000759537"/>
    </source>
</evidence>
<dbReference type="Gene3D" id="1.25.40.20">
    <property type="entry name" value="Ankyrin repeat-containing domain"/>
    <property type="match status" value="1"/>
</dbReference>
<gene>
    <name evidence="4" type="ORF">DFH94DRAFT_837648</name>
</gene>
<dbReference type="InterPro" id="IPR002110">
    <property type="entry name" value="Ankyrin_rpt"/>
</dbReference>
<name>A0A9P5TC41_9AGAM</name>
<dbReference type="Proteomes" id="UP000759537">
    <property type="component" value="Unassembled WGS sequence"/>
</dbReference>
<evidence type="ECO:0008006" key="6">
    <source>
        <dbReference type="Google" id="ProtNLM"/>
    </source>
</evidence>
<comment type="caution">
    <text evidence="4">The sequence shown here is derived from an EMBL/GenBank/DDBJ whole genome shotgun (WGS) entry which is preliminary data.</text>
</comment>
<organism evidence="4 5">
    <name type="scientific">Russula ochroleuca</name>
    <dbReference type="NCBI Taxonomy" id="152965"/>
    <lineage>
        <taxon>Eukaryota</taxon>
        <taxon>Fungi</taxon>
        <taxon>Dikarya</taxon>
        <taxon>Basidiomycota</taxon>
        <taxon>Agaricomycotina</taxon>
        <taxon>Agaricomycetes</taxon>
        <taxon>Russulales</taxon>
        <taxon>Russulaceae</taxon>
        <taxon>Russula</taxon>
    </lineage>
</organism>
<dbReference type="PROSITE" id="PS50297">
    <property type="entry name" value="ANK_REP_REGION"/>
    <property type="match status" value="1"/>
</dbReference>
<evidence type="ECO:0000256" key="1">
    <source>
        <dbReference type="ARBA" id="ARBA00022737"/>
    </source>
</evidence>
<evidence type="ECO:0000313" key="4">
    <source>
        <dbReference type="EMBL" id="KAF8484010.1"/>
    </source>
</evidence>
<reference evidence="4" key="1">
    <citation type="submission" date="2019-10" db="EMBL/GenBank/DDBJ databases">
        <authorList>
            <consortium name="DOE Joint Genome Institute"/>
            <person name="Kuo A."/>
            <person name="Miyauchi S."/>
            <person name="Kiss E."/>
            <person name="Drula E."/>
            <person name="Kohler A."/>
            <person name="Sanchez-Garcia M."/>
            <person name="Andreopoulos B."/>
            <person name="Barry K.W."/>
            <person name="Bonito G."/>
            <person name="Buee M."/>
            <person name="Carver A."/>
            <person name="Chen C."/>
            <person name="Cichocki N."/>
            <person name="Clum A."/>
            <person name="Culley D."/>
            <person name="Crous P.W."/>
            <person name="Fauchery L."/>
            <person name="Girlanda M."/>
            <person name="Hayes R."/>
            <person name="Keri Z."/>
            <person name="LaButti K."/>
            <person name="Lipzen A."/>
            <person name="Lombard V."/>
            <person name="Magnuson J."/>
            <person name="Maillard F."/>
            <person name="Morin E."/>
            <person name="Murat C."/>
            <person name="Nolan M."/>
            <person name="Ohm R."/>
            <person name="Pangilinan J."/>
            <person name="Pereira M."/>
            <person name="Perotto S."/>
            <person name="Peter M."/>
            <person name="Riley R."/>
            <person name="Sitrit Y."/>
            <person name="Stielow B."/>
            <person name="Szollosi G."/>
            <person name="Zifcakova L."/>
            <person name="Stursova M."/>
            <person name="Spatafora J.W."/>
            <person name="Tedersoo L."/>
            <person name="Vaario L.-M."/>
            <person name="Yamada A."/>
            <person name="Yan M."/>
            <person name="Wang P."/>
            <person name="Xu J."/>
            <person name="Bruns T."/>
            <person name="Baldrian P."/>
            <person name="Vilgalys R."/>
            <person name="Henrissat B."/>
            <person name="Grigoriev I.V."/>
            <person name="Hibbett D."/>
            <person name="Nagy L.G."/>
            <person name="Martin F.M."/>
        </authorList>
    </citation>
    <scope>NUCLEOTIDE SEQUENCE</scope>
    <source>
        <strain evidence="4">Prilba</strain>
    </source>
</reference>
<dbReference type="SMART" id="SM00248">
    <property type="entry name" value="ANK"/>
    <property type="match status" value="2"/>
</dbReference>
<dbReference type="SUPFAM" id="SSF48403">
    <property type="entry name" value="Ankyrin repeat"/>
    <property type="match status" value="1"/>
</dbReference>
<protein>
    <recommendedName>
        <fullName evidence="6">Ankyrin</fullName>
    </recommendedName>
</protein>
<sequence>MDHPPPSPDNVEDLLLSCRYGDLDDVKSFIDGFGTALVGEARDENGNNVLHMASANGHIELLDILLPIVPSSLLSARNRAGSTALHWAALNSQLGTARALVDFPGGPGIDLIDIKNTAGRSPLGEAEAAGWDEGAKWMVEVMRLVDAGGAGTTAEEEEDTAMDFGLRSMIEGRLAAGPQFGLPVSMETIMVKIAKKEFTKLYVSCEAHTAQSRTVLV</sequence>
<feature type="repeat" description="ANK" evidence="3">
    <location>
        <begin position="45"/>
        <end position="66"/>
    </location>
</feature>
<evidence type="ECO:0000256" key="2">
    <source>
        <dbReference type="ARBA" id="ARBA00023043"/>
    </source>
</evidence>
<accession>A0A9P5TC41</accession>
<keyword evidence="5" id="KW-1185">Reference proteome</keyword>
<keyword evidence="1" id="KW-0677">Repeat</keyword>
<keyword evidence="2 3" id="KW-0040">ANK repeat</keyword>
<evidence type="ECO:0000256" key="3">
    <source>
        <dbReference type="PROSITE-ProRule" id="PRU00023"/>
    </source>
</evidence>
<dbReference type="EMBL" id="WHVB01000004">
    <property type="protein sequence ID" value="KAF8484010.1"/>
    <property type="molecule type" value="Genomic_DNA"/>
</dbReference>
<dbReference type="AlphaFoldDB" id="A0A9P5TC41"/>
<reference evidence="4" key="2">
    <citation type="journal article" date="2020" name="Nat. Commun.">
        <title>Large-scale genome sequencing of mycorrhizal fungi provides insights into the early evolution of symbiotic traits.</title>
        <authorList>
            <person name="Miyauchi S."/>
            <person name="Kiss E."/>
            <person name="Kuo A."/>
            <person name="Drula E."/>
            <person name="Kohler A."/>
            <person name="Sanchez-Garcia M."/>
            <person name="Morin E."/>
            <person name="Andreopoulos B."/>
            <person name="Barry K.W."/>
            <person name="Bonito G."/>
            <person name="Buee M."/>
            <person name="Carver A."/>
            <person name="Chen C."/>
            <person name="Cichocki N."/>
            <person name="Clum A."/>
            <person name="Culley D."/>
            <person name="Crous P.W."/>
            <person name="Fauchery L."/>
            <person name="Girlanda M."/>
            <person name="Hayes R.D."/>
            <person name="Keri Z."/>
            <person name="LaButti K."/>
            <person name="Lipzen A."/>
            <person name="Lombard V."/>
            <person name="Magnuson J."/>
            <person name="Maillard F."/>
            <person name="Murat C."/>
            <person name="Nolan M."/>
            <person name="Ohm R.A."/>
            <person name="Pangilinan J."/>
            <person name="Pereira M.F."/>
            <person name="Perotto S."/>
            <person name="Peter M."/>
            <person name="Pfister S."/>
            <person name="Riley R."/>
            <person name="Sitrit Y."/>
            <person name="Stielow J.B."/>
            <person name="Szollosi G."/>
            <person name="Zifcakova L."/>
            <person name="Stursova M."/>
            <person name="Spatafora J.W."/>
            <person name="Tedersoo L."/>
            <person name="Vaario L.M."/>
            <person name="Yamada A."/>
            <person name="Yan M."/>
            <person name="Wang P."/>
            <person name="Xu J."/>
            <person name="Bruns T."/>
            <person name="Baldrian P."/>
            <person name="Vilgalys R."/>
            <person name="Dunand C."/>
            <person name="Henrissat B."/>
            <person name="Grigoriev I.V."/>
            <person name="Hibbett D."/>
            <person name="Nagy L.G."/>
            <person name="Martin F.M."/>
        </authorList>
    </citation>
    <scope>NUCLEOTIDE SEQUENCE</scope>
    <source>
        <strain evidence="4">Prilba</strain>
    </source>
</reference>
<dbReference type="PANTHER" id="PTHR24126:SF14">
    <property type="entry name" value="ANK_REP_REGION DOMAIN-CONTAINING PROTEIN"/>
    <property type="match status" value="1"/>
</dbReference>
<dbReference type="PROSITE" id="PS50088">
    <property type="entry name" value="ANK_REPEAT"/>
    <property type="match status" value="1"/>
</dbReference>
<dbReference type="PANTHER" id="PTHR24126">
    <property type="entry name" value="ANKYRIN REPEAT, PH AND SEC7 DOMAIN CONTAINING PROTEIN SECG-RELATED"/>
    <property type="match status" value="1"/>
</dbReference>
<dbReference type="InterPro" id="IPR036770">
    <property type="entry name" value="Ankyrin_rpt-contain_sf"/>
</dbReference>
<dbReference type="Pfam" id="PF12796">
    <property type="entry name" value="Ank_2"/>
    <property type="match status" value="1"/>
</dbReference>
<dbReference type="OrthoDB" id="10057496at2759"/>
<proteinExistence type="predicted"/>